<evidence type="ECO:0000313" key="3">
    <source>
        <dbReference type="EMBL" id="OWK46319.1"/>
    </source>
</evidence>
<feature type="region of interest" description="Disordered" evidence="1">
    <location>
        <begin position="117"/>
        <end position="136"/>
    </location>
</feature>
<dbReference type="Proteomes" id="UP000214646">
    <property type="component" value="Unassembled WGS sequence"/>
</dbReference>
<protein>
    <recommendedName>
        <fullName evidence="2">HTH arsR-type domain-containing protein</fullName>
    </recommendedName>
</protein>
<name>A0A225EAA1_9BACT</name>
<gene>
    <name evidence="3" type="ORF">FRUB_00018</name>
</gene>
<dbReference type="GO" id="GO:0003700">
    <property type="term" value="F:DNA-binding transcription factor activity"/>
    <property type="evidence" value="ECO:0007669"/>
    <property type="project" value="InterPro"/>
</dbReference>
<comment type="caution">
    <text evidence="3">The sequence shown here is derived from an EMBL/GenBank/DDBJ whole genome shotgun (WGS) entry which is preliminary data.</text>
</comment>
<dbReference type="Pfam" id="PF13601">
    <property type="entry name" value="HTH_34"/>
    <property type="match status" value="1"/>
</dbReference>
<accession>A0A225EAA1</accession>
<dbReference type="OrthoDB" id="9800369at2"/>
<dbReference type="SUPFAM" id="SSF46785">
    <property type="entry name" value="Winged helix' DNA-binding domain"/>
    <property type="match status" value="1"/>
</dbReference>
<reference evidence="4" key="1">
    <citation type="submission" date="2017-06" db="EMBL/GenBank/DDBJ databases">
        <title>Genome analysis of Fimbriiglobus ruber SP5, the first member of the order Planctomycetales with confirmed chitinolytic capability.</title>
        <authorList>
            <person name="Ravin N.V."/>
            <person name="Rakitin A.L."/>
            <person name="Ivanova A.A."/>
            <person name="Beletsky A.V."/>
            <person name="Kulichevskaya I.S."/>
            <person name="Mardanov A.V."/>
            <person name="Dedysh S.N."/>
        </authorList>
    </citation>
    <scope>NUCLEOTIDE SEQUENCE [LARGE SCALE GENOMIC DNA]</scope>
    <source>
        <strain evidence="4">SP5</strain>
    </source>
</reference>
<dbReference type="InterPro" id="IPR036390">
    <property type="entry name" value="WH_DNA-bd_sf"/>
</dbReference>
<dbReference type="InterPro" id="IPR027395">
    <property type="entry name" value="WH_DNA-bd_dom"/>
</dbReference>
<feature type="compositionally biased region" description="Basic and acidic residues" evidence="1">
    <location>
        <begin position="121"/>
        <end position="136"/>
    </location>
</feature>
<keyword evidence="4" id="KW-1185">Reference proteome</keyword>
<dbReference type="AlphaFoldDB" id="A0A225EAA1"/>
<dbReference type="InterPro" id="IPR036388">
    <property type="entry name" value="WH-like_DNA-bd_sf"/>
</dbReference>
<evidence type="ECO:0000313" key="4">
    <source>
        <dbReference type="Proteomes" id="UP000214646"/>
    </source>
</evidence>
<dbReference type="EMBL" id="NIDE01000001">
    <property type="protein sequence ID" value="OWK46319.1"/>
    <property type="molecule type" value="Genomic_DNA"/>
</dbReference>
<dbReference type="RefSeq" id="WP_088251564.1">
    <property type="nucleotide sequence ID" value="NZ_NIDE01000001.1"/>
</dbReference>
<sequence length="136" mass="14964">MASSPPTPPPSDPSGQYSFEGIDRVLHEKARLGILTSLLAHRDGLVFGTLRDLCTLTDGNLSRHLTTLQEAGLVEIWKGYKGRRPQTLVRLTTDGRKRFLEYLNLLESIVASALSVATPEQKAEPTPKERVGWSPA</sequence>
<dbReference type="PANTHER" id="PTHR37318">
    <property type="entry name" value="BSL7504 PROTEIN"/>
    <property type="match status" value="1"/>
</dbReference>
<evidence type="ECO:0000256" key="1">
    <source>
        <dbReference type="SAM" id="MobiDB-lite"/>
    </source>
</evidence>
<dbReference type="Gene3D" id="1.10.10.10">
    <property type="entry name" value="Winged helix-like DNA-binding domain superfamily/Winged helix DNA-binding domain"/>
    <property type="match status" value="1"/>
</dbReference>
<dbReference type="PANTHER" id="PTHR37318:SF1">
    <property type="entry name" value="BSL7504 PROTEIN"/>
    <property type="match status" value="1"/>
</dbReference>
<organism evidence="3 4">
    <name type="scientific">Fimbriiglobus ruber</name>
    <dbReference type="NCBI Taxonomy" id="1908690"/>
    <lineage>
        <taxon>Bacteria</taxon>
        <taxon>Pseudomonadati</taxon>
        <taxon>Planctomycetota</taxon>
        <taxon>Planctomycetia</taxon>
        <taxon>Gemmatales</taxon>
        <taxon>Gemmataceae</taxon>
        <taxon>Fimbriiglobus</taxon>
    </lineage>
</organism>
<evidence type="ECO:0000259" key="2">
    <source>
        <dbReference type="SMART" id="SM00418"/>
    </source>
</evidence>
<dbReference type="SMART" id="SM00418">
    <property type="entry name" value="HTH_ARSR"/>
    <property type="match status" value="1"/>
</dbReference>
<proteinExistence type="predicted"/>
<feature type="domain" description="HTH arsR-type" evidence="2">
    <location>
        <begin position="21"/>
        <end position="105"/>
    </location>
</feature>
<dbReference type="InterPro" id="IPR001845">
    <property type="entry name" value="HTH_ArsR_DNA-bd_dom"/>
</dbReference>